<dbReference type="RefSeq" id="WP_346101422.1">
    <property type="nucleotide sequence ID" value="NZ_BAAAMU010000003.1"/>
</dbReference>
<accession>A0ABN2ETM0</accession>
<evidence type="ECO:0000313" key="3">
    <source>
        <dbReference type="Proteomes" id="UP001500064"/>
    </source>
</evidence>
<feature type="region of interest" description="Disordered" evidence="1">
    <location>
        <begin position="156"/>
        <end position="182"/>
    </location>
</feature>
<sequence>MTGIDESAPCQVCGVPLEACAEQRRLTFERCCPACSARDTHTSGERAAQQDDTSLSRMERALIRTLSDIEDGHLSLWVNGRFFDPHTGRPLDPPQIRVISDRQPYRGVPDPGGAWWDMLVQRDWLEMPASGTTPMRYLVSQAGRDALAAARRAGWLRHPSPGAEGGTDASMPPHASRSAASRRGGERAVCGIAWGICPADGATLAVSGDSTRCQECGRTWPGDRLNQPCPEPITRTEEERHLGRTGMCDGHALALTAVYGITTELLRPGQHAREAGTWDRGGEAARYVRHRYQLPAAKRNARVTVDGRPATILGFRGAYLVVRYEDQPAGRLLCHPTAHVTYAIVGQPD</sequence>
<evidence type="ECO:0000313" key="2">
    <source>
        <dbReference type="EMBL" id="GAA1613787.1"/>
    </source>
</evidence>
<protein>
    <submittedName>
        <fullName evidence="2">Uncharacterized protein</fullName>
    </submittedName>
</protein>
<reference evidence="2 3" key="1">
    <citation type="journal article" date="2019" name="Int. J. Syst. Evol. Microbiol.">
        <title>The Global Catalogue of Microorganisms (GCM) 10K type strain sequencing project: providing services to taxonomists for standard genome sequencing and annotation.</title>
        <authorList>
            <consortium name="The Broad Institute Genomics Platform"/>
            <consortium name="The Broad Institute Genome Sequencing Center for Infectious Disease"/>
            <person name="Wu L."/>
            <person name="Ma J."/>
        </authorList>
    </citation>
    <scope>NUCLEOTIDE SEQUENCE [LARGE SCALE GENOMIC DNA]</scope>
    <source>
        <strain evidence="2 3">JCM 13929</strain>
    </source>
</reference>
<gene>
    <name evidence="2" type="ORF">GCM10009733_007400</name>
</gene>
<keyword evidence="3" id="KW-1185">Reference proteome</keyword>
<dbReference type="EMBL" id="BAAAMU010000003">
    <property type="protein sequence ID" value="GAA1613787.1"/>
    <property type="molecule type" value="Genomic_DNA"/>
</dbReference>
<comment type="caution">
    <text evidence="2">The sequence shown here is derived from an EMBL/GenBank/DDBJ whole genome shotgun (WGS) entry which is preliminary data.</text>
</comment>
<organism evidence="2 3">
    <name type="scientific">Nonomuraea maheshkhaliensis</name>
    <dbReference type="NCBI Taxonomy" id="419590"/>
    <lineage>
        <taxon>Bacteria</taxon>
        <taxon>Bacillati</taxon>
        <taxon>Actinomycetota</taxon>
        <taxon>Actinomycetes</taxon>
        <taxon>Streptosporangiales</taxon>
        <taxon>Streptosporangiaceae</taxon>
        <taxon>Nonomuraea</taxon>
    </lineage>
</organism>
<evidence type="ECO:0000256" key="1">
    <source>
        <dbReference type="SAM" id="MobiDB-lite"/>
    </source>
</evidence>
<proteinExistence type="predicted"/>
<dbReference type="Proteomes" id="UP001500064">
    <property type="component" value="Unassembled WGS sequence"/>
</dbReference>
<name>A0ABN2ETM0_9ACTN</name>